<name>A0A1I0CHH5_9FIRM</name>
<dbReference type="GO" id="GO:0015234">
    <property type="term" value="F:thiamine transmembrane transporter activity"/>
    <property type="evidence" value="ECO:0007669"/>
    <property type="project" value="InterPro"/>
</dbReference>
<feature type="transmembrane region" description="Helical" evidence="1">
    <location>
        <begin position="148"/>
        <end position="166"/>
    </location>
</feature>
<dbReference type="EMBL" id="FOIN01000003">
    <property type="protein sequence ID" value="SET18856.1"/>
    <property type="molecule type" value="Genomic_DNA"/>
</dbReference>
<dbReference type="AlphaFoldDB" id="A0A1I0CHH5"/>
<dbReference type="Gene3D" id="1.10.1760.20">
    <property type="match status" value="1"/>
</dbReference>
<dbReference type="InterPro" id="IPR012651">
    <property type="entry name" value="Thia_Transptr_ThiT"/>
</dbReference>
<sequence length="175" mass="19560">MKNKKFEISTKTMAYMAIFAALQIVLEYLTQFTPTMPNGGNISFSLVALMMCSYLMGACYGLVVSLVCVGLHFVLGLATFYGPLSLIFDYLLPLAIVGLIGFIPFLKVNKFDFPIGIIIVMVLKTICHLISGWYAFATPLVANLTYNVPYNLATLLTCFILFIILYPRLKKMIRI</sequence>
<protein>
    <submittedName>
        <fullName evidence="2">Thiamine transporter ThiT</fullName>
    </submittedName>
</protein>
<feature type="transmembrane region" description="Helical" evidence="1">
    <location>
        <begin position="113"/>
        <end position="136"/>
    </location>
</feature>
<dbReference type="RefSeq" id="WP_092352098.1">
    <property type="nucleotide sequence ID" value="NZ_CAMJBU010000077.1"/>
</dbReference>
<accession>A0A1I0CHH5</accession>
<feature type="transmembrane region" description="Helical" evidence="1">
    <location>
        <begin position="87"/>
        <end position="106"/>
    </location>
</feature>
<dbReference type="OrthoDB" id="9795813at2"/>
<dbReference type="GO" id="GO:0005886">
    <property type="term" value="C:plasma membrane"/>
    <property type="evidence" value="ECO:0007669"/>
    <property type="project" value="InterPro"/>
</dbReference>
<organism evidence="2 3">
    <name type="scientific">Thomasclavelia cocleata</name>
    <dbReference type="NCBI Taxonomy" id="69824"/>
    <lineage>
        <taxon>Bacteria</taxon>
        <taxon>Bacillati</taxon>
        <taxon>Bacillota</taxon>
        <taxon>Erysipelotrichia</taxon>
        <taxon>Erysipelotrichales</taxon>
        <taxon>Coprobacillaceae</taxon>
        <taxon>Thomasclavelia</taxon>
    </lineage>
</organism>
<feature type="transmembrane region" description="Helical" evidence="1">
    <location>
        <begin position="62"/>
        <end position="81"/>
    </location>
</feature>
<proteinExistence type="predicted"/>
<feature type="transmembrane region" description="Helical" evidence="1">
    <location>
        <begin position="12"/>
        <end position="30"/>
    </location>
</feature>
<dbReference type="GeneID" id="78287505"/>
<keyword evidence="1" id="KW-1133">Transmembrane helix</keyword>
<keyword evidence="1" id="KW-0812">Transmembrane</keyword>
<evidence type="ECO:0000313" key="2">
    <source>
        <dbReference type="EMBL" id="SET18856.1"/>
    </source>
</evidence>
<keyword evidence="1" id="KW-0472">Membrane</keyword>
<reference evidence="3" key="1">
    <citation type="submission" date="2016-10" db="EMBL/GenBank/DDBJ databases">
        <authorList>
            <person name="Varghese N."/>
            <person name="Submissions S."/>
        </authorList>
    </citation>
    <scope>NUCLEOTIDE SEQUENCE [LARGE SCALE GENOMIC DNA]</scope>
    <source>
        <strain evidence="3">DSM 1551</strain>
    </source>
</reference>
<keyword evidence="3" id="KW-1185">Reference proteome</keyword>
<evidence type="ECO:0000256" key="1">
    <source>
        <dbReference type="SAM" id="Phobius"/>
    </source>
</evidence>
<evidence type="ECO:0000313" key="3">
    <source>
        <dbReference type="Proteomes" id="UP000198558"/>
    </source>
</evidence>
<dbReference type="Proteomes" id="UP000198558">
    <property type="component" value="Unassembled WGS sequence"/>
</dbReference>
<gene>
    <name evidence="2" type="ORF">SAMN04489758_10347</name>
</gene>
<dbReference type="Pfam" id="PF09515">
    <property type="entry name" value="Thia_YuaJ"/>
    <property type="match status" value="1"/>
</dbReference>